<proteinExistence type="predicted"/>
<name>A0A975AIB0_9FIRM</name>
<feature type="transmembrane region" description="Helical" evidence="1">
    <location>
        <begin position="126"/>
        <end position="148"/>
    </location>
</feature>
<feature type="transmembrane region" description="Helical" evidence="1">
    <location>
        <begin position="232"/>
        <end position="250"/>
    </location>
</feature>
<reference evidence="2" key="1">
    <citation type="submission" date="2021-03" db="EMBL/GenBank/DDBJ databases">
        <title>Alkalibacter marinus sp. nov., isolated from tidal flat sediment.</title>
        <authorList>
            <person name="Namirimu T."/>
            <person name="Yang J.-A."/>
            <person name="Yang S.-H."/>
            <person name="Kim Y.-J."/>
            <person name="Kwon K.K."/>
        </authorList>
    </citation>
    <scope>NUCLEOTIDE SEQUENCE</scope>
    <source>
        <strain evidence="2">ES005</strain>
    </source>
</reference>
<evidence type="ECO:0000313" key="2">
    <source>
        <dbReference type="EMBL" id="QSX08888.1"/>
    </source>
</evidence>
<feature type="transmembrane region" description="Helical" evidence="1">
    <location>
        <begin position="299"/>
        <end position="318"/>
    </location>
</feature>
<evidence type="ECO:0000313" key="3">
    <source>
        <dbReference type="Proteomes" id="UP000663499"/>
    </source>
</evidence>
<dbReference type="KEGG" id="alka:J0B03_02040"/>
<feature type="transmembrane region" description="Helical" evidence="1">
    <location>
        <begin position="102"/>
        <end position="120"/>
    </location>
</feature>
<feature type="transmembrane region" description="Helical" evidence="1">
    <location>
        <begin position="64"/>
        <end position="81"/>
    </location>
</feature>
<dbReference type="EMBL" id="CP071444">
    <property type="protein sequence ID" value="QSX08888.1"/>
    <property type="molecule type" value="Genomic_DNA"/>
</dbReference>
<dbReference type="Proteomes" id="UP000663499">
    <property type="component" value="Chromosome"/>
</dbReference>
<feature type="transmembrane region" description="Helical" evidence="1">
    <location>
        <begin position="435"/>
        <end position="453"/>
    </location>
</feature>
<keyword evidence="1" id="KW-0812">Transmembrane</keyword>
<keyword evidence="1" id="KW-0472">Membrane</keyword>
<feature type="transmembrane region" description="Helical" evidence="1">
    <location>
        <begin position="35"/>
        <end position="58"/>
    </location>
</feature>
<protein>
    <submittedName>
        <fullName evidence="2">Uncharacterized protein</fullName>
    </submittedName>
</protein>
<gene>
    <name evidence="2" type="ORF">J0B03_02040</name>
</gene>
<accession>A0A975AIB0</accession>
<sequence>MELTALHWVYIALVVVVIITMGFRKDTLLPCIFGIFIVGWMYSGSVVTAIQVIFNALIAAGMEFWGIILVISLVIAMSSALRDIGADELMIMPIKKIMRNPTIAYFGLGFVMLFFSWFIWPSPAVALVGAIMLPAALKAGLPPIWAAVAMNIFGHGIALSSDFFIQGAPAIAAKAAGIEDTFMLSKSLLPLWLVMSIVTVAVSYYMMRKEIKTMPVLDQPLDLSEKKEKATWGVYLVAVMTPLAFVLNIIIMYKYQLRGGDATALVGGTAVLIMCFVAIVQHNPVNCLEKITDYIKEGFVFGIRIFAPVIVIGAFFFLGSEGMAKSILGPDATGLLSDFGLFLANNVTLSKIPVALIQMVTGAITGLDGSGFSGLPLVGSLANTFSLAVDINKEVLTAMGQLTTIWVGGGTIIPWAIIPVAAICNVNPLDLAKRNIVPVFIGFIAMFIVSLFLL</sequence>
<dbReference type="AlphaFoldDB" id="A0A975AIB0"/>
<feature type="transmembrane region" description="Helical" evidence="1">
    <location>
        <begin position="188"/>
        <end position="207"/>
    </location>
</feature>
<feature type="transmembrane region" description="Helical" evidence="1">
    <location>
        <begin position="6"/>
        <end position="23"/>
    </location>
</feature>
<keyword evidence="1" id="KW-1133">Transmembrane helix</keyword>
<keyword evidence="3" id="KW-1185">Reference proteome</keyword>
<dbReference type="RefSeq" id="WP_207300229.1">
    <property type="nucleotide sequence ID" value="NZ_CP071444.1"/>
</dbReference>
<feature type="transmembrane region" description="Helical" evidence="1">
    <location>
        <begin position="402"/>
        <end position="423"/>
    </location>
</feature>
<organism evidence="2 3">
    <name type="scientific">Alkalibacter rhizosphaerae</name>
    <dbReference type="NCBI Taxonomy" id="2815577"/>
    <lineage>
        <taxon>Bacteria</taxon>
        <taxon>Bacillati</taxon>
        <taxon>Bacillota</taxon>
        <taxon>Clostridia</taxon>
        <taxon>Eubacteriales</taxon>
        <taxon>Eubacteriaceae</taxon>
        <taxon>Alkalibacter</taxon>
    </lineage>
</organism>
<feature type="transmembrane region" description="Helical" evidence="1">
    <location>
        <begin position="262"/>
        <end position="279"/>
    </location>
</feature>
<evidence type="ECO:0000256" key="1">
    <source>
        <dbReference type="SAM" id="Phobius"/>
    </source>
</evidence>